<dbReference type="InterPro" id="IPR019422">
    <property type="entry name" value="7TM_GPCR_serpentine_rcpt_Srh"/>
</dbReference>
<dbReference type="Proteomes" id="UP001328107">
    <property type="component" value="Unassembled WGS sequence"/>
</dbReference>
<dbReference type="Pfam" id="PF10318">
    <property type="entry name" value="7TM_GPCR_Srh"/>
    <property type="match status" value="1"/>
</dbReference>
<feature type="transmembrane region" description="Helical" evidence="1">
    <location>
        <begin position="12"/>
        <end position="34"/>
    </location>
</feature>
<evidence type="ECO:0000256" key="1">
    <source>
        <dbReference type="SAM" id="Phobius"/>
    </source>
</evidence>
<feature type="transmembrane region" description="Helical" evidence="1">
    <location>
        <begin position="85"/>
        <end position="112"/>
    </location>
</feature>
<keyword evidence="3" id="KW-1185">Reference proteome</keyword>
<gene>
    <name evidence="2" type="ORF">PMAYCL1PPCAC_04944</name>
</gene>
<evidence type="ECO:0008006" key="4">
    <source>
        <dbReference type="Google" id="ProtNLM"/>
    </source>
</evidence>
<dbReference type="EMBL" id="BTRK01000002">
    <property type="protein sequence ID" value="GMR34749.1"/>
    <property type="molecule type" value="Genomic_DNA"/>
</dbReference>
<keyword evidence="1" id="KW-0472">Membrane</keyword>
<reference evidence="3" key="1">
    <citation type="submission" date="2022-10" db="EMBL/GenBank/DDBJ databases">
        <title>Genome assembly of Pristionchus species.</title>
        <authorList>
            <person name="Yoshida K."/>
            <person name="Sommer R.J."/>
        </authorList>
    </citation>
    <scope>NUCLEOTIDE SEQUENCE [LARGE SCALE GENOMIC DNA]</scope>
    <source>
        <strain evidence="3">RS5460</strain>
    </source>
</reference>
<dbReference type="AlphaFoldDB" id="A0AAN4Z7G7"/>
<proteinExistence type="predicted"/>
<organism evidence="2 3">
    <name type="scientific">Pristionchus mayeri</name>
    <dbReference type="NCBI Taxonomy" id="1317129"/>
    <lineage>
        <taxon>Eukaryota</taxon>
        <taxon>Metazoa</taxon>
        <taxon>Ecdysozoa</taxon>
        <taxon>Nematoda</taxon>
        <taxon>Chromadorea</taxon>
        <taxon>Rhabditida</taxon>
        <taxon>Rhabditina</taxon>
        <taxon>Diplogasteromorpha</taxon>
        <taxon>Diplogasteroidea</taxon>
        <taxon>Neodiplogasteridae</taxon>
        <taxon>Pristionchus</taxon>
    </lineage>
</organism>
<feature type="non-terminal residue" evidence="2">
    <location>
        <position position="1"/>
    </location>
</feature>
<evidence type="ECO:0000313" key="3">
    <source>
        <dbReference type="Proteomes" id="UP001328107"/>
    </source>
</evidence>
<name>A0AAN4Z7G7_9BILA</name>
<keyword evidence="1" id="KW-1133">Transmembrane helix</keyword>
<feature type="transmembrane region" description="Helical" evidence="1">
    <location>
        <begin position="46"/>
        <end position="65"/>
    </location>
</feature>
<sequence length="133" mass="15008">FYTIEMERAFSLALHIHSAVSSLLHCASFYLLLLKTPPNQREVRTFLVFIQSILWLHDISFDVLVHPMPLAPLPAAYFRGILARMGASVNIMMGLIVGFGYLIAVAFILCFVHKHQTIMGDSSKFKMSKVSNH</sequence>
<evidence type="ECO:0000313" key="2">
    <source>
        <dbReference type="EMBL" id="GMR34749.1"/>
    </source>
</evidence>
<dbReference type="PANTHER" id="PTHR45830">
    <property type="entry name" value="SERPENTINE RECEPTOR, CLASS I"/>
    <property type="match status" value="1"/>
</dbReference>
<feature type="non-terminal residue" evidence="2">
    <location>
        <position position="133"/>
    </location>
</feature>
<keyword evidence="1" id="KW-0812">Transmembrane</keyword>
<accession>A0AAN4Z7G7</accession>
<protein>
    <recommendedName>
        <fullName evidence="4">G protein-coupled receptor</fullName>
    </recommendedName>
</protein>
<dbReference type="PANTHER" id="PTHR45830:SF15">
    <property type="entry name" value="SERPENTINE RECEPTOR, CLASS I"/>
    <property type="match status" value="1"/>
</dbReference>
<comment type="caution">
    <text evidence="2">The sequence shown here is derived from an EMBL/GenBank/DDBJ whole genome shotgun (WGS) entry which is preliminary data.</text>
</comment>